<dbReference type="PROSITE" id="PS50004">
    <property type="entry name" value="C2"/>
    <property type="match status" value="1"/>
</dbReference>
<evidence type="ECO:0000313" key="7">
    <source>
        <dbReference type="RefSeq" id="XP_060058433.1"/>
    </source>
</evidence>
<feature type="signal peptide" evidence="2">
    <location>
        <begin position="1"/>
        <end position="25"/>
    </location>
</feature>
<evidence type="ECO:0000259" key="4">
    <source>
        <dbReference type="PROSITE" id="PS51412"/>
    </source>
</evidence>
<dbReference type="SMART" id="SM00457">
    <property type="entry name" value="MACPF"/>
    <property type="match status" value="1"/>
</dbReference>
<dbReference type="GeneID" id="103114484"/>
<gene>
    <name evidence="6 7" type="primary">LOC103114484</name>
</gene>
<dbReference type="Gene3D" id="2.60.40.150">
    <property type="entry name" value="C2 domain"/>
    <property type="match status" value="1"/>
</dbReference>
<reference evidence="5 6" key="1">
    <citation type="submission" date="2025-05" db="UniProtKB">
        <authorList>
            <consortium name="RefSeq"/>
        </authorList>
    </citation>
    <scope>NUCLEOTIDE SEQUENCE [LARGE SCALE GENOMIC DNA]</scope>
</reference>
<evidence type="ECO:0000256" key="1">
    <source>
        <dbReference type="ARBA" id="ARBA00022729"/>
    </source>
</evidence>
<keyword evidence="1 2" id="KW-0732">Signal</keyword>
<dbReference type="RefSeq" id="XP_060058433.1">
    <property type="nucleotide sequence ID" value="XM_060202450.1"/>
</dbReference>
<dbReference type="InterPro" id="IPR035892">
    <property type="entry name" value="C2_domain_sf"/>
</dbReference>
<evidence type="ECO:0000313" key="5">
    <source>
        <dbReference type="Proteomes" id="UP001652624"/>
    </source>
</evidence>
<organism evidence="5 6">
    <name type="scientific">Erinaceus europaeus</name>
    <name type="common">Western European hedgehog</name>
    <dbReference type="NCBI Taxonomy" id="9365"/>
    <lineage>
        <taxon>Eukaryota</taxon>
        <taxon>Metazoa</taxon>
        <taxon>Chordata</taxon>
        <taxon>Craniata</taxon>
        <taxon>Vertebrata</taxon>
        <taxon>Euteleostomi</taxon>
        <taxon>Mammalia</taxon>
        <taxon>Eutheria</taxon>
        <taxon>Laurasiatheria</taxon>
        <taxon>Eulipotyphla</taxon>
        <taxon>Erinaceidae</taxon>
        <taxon>Erinaceinae</taxon>
        <taxon>Erinaceus</taxon>
    </lineage>
</organism>
<dbReference type="PANTHER" id="PTHR46096">
    <property type="entry name" value="PERFORIN-1"/>
    <property type="match status" value="1"/>
</dbReference>
<feature type="domain" description="MACPF" evidence="4">
    <location>
        <begin position="32"/>
        <end position="382"/>
    </location>
</feature>
<keyword evidence="5" id="KW-1185">Reference proteome</keyword>
<sequence>MSSPMAALLLLSGIFLLLLLPTAAPSHCYLAKKEECRDHQQFVPGSWLAGEGLNVITLQRSGSFPVDTQRYLNRDGSCTLCFNDLQQGTLQRLPLALINWRAQATGCQRKTVKAQVSSKDEVAKDVANSVNNDWRLGLDLGKLVNTANPVSVQLSVAGSDSKIAKFANEKASQDQYVFTSDKIECLFYSSHLVHDPPLQLDFRKAVHSLPPYYNSYSQWKYERIISNYGTHIIRSMQLGGRITTVTALRTCELALKGLKANEVAQCLGIELNIGGKGSHSAEFKHCEELKQQLQMGSSFHHDYQERYTEIIGGNHSFMHELLFSEQTEVDQFKIWANTLPYSPGIVQYTLEPLHVLLKKGDPRRKTLRKAVSKYILSRTHWKDCSQPCATGQYKKPNNPCECACYGSPVSTQDCCPRQRGLAHLVVMNFVARDLWGDPSNPTDAYLKIKYGNQELRVGIVWNNDNPKWMTEVDFGNVMLPSGGALTVEVWDADDGWNDDLLGMCERTPMSGTHEVKCILDHGELRFFYHIQCLPHLAGPSCTDYAPSQSPQAPPMNHSVIYKV</sequence>
<evidence type="ECO:0000313" key="6">
    <source>
        <dbReference type="RefSeq" id="XP_060058430.1"/>
    </source>
</evidence>
<dbReference type="Pfam" id="PF01823">
    <property type="entry name" value="MACPF"/>
    <property type="match status" value="1"/>
</dbReference>
<feature type="chain" id="PRO_5045025610" evidence="2">
    <location>
        <begin position="26"/>
        <end position="563"/>
    </location>
</feature>
<protein>
    <submittedName>
        <fullName evidence="6 7">Perforin-1 isoform X1</fullName>
    </submittedName>
</protein>
<accession>A0ABM3YBI5</accession>
<evidence type="ECO:0000259" key="3">
    <source>
        <dbReference type="PROSITE" id="PS50004"/>
    </source>
</evidence>
<dbReference type="Proteomes" id="UP001652624">
    <property type="component" value="Chromosome 1"/>
</dbReference>
<dbReference type="PROSITE" id="PS51412">
    <property type="entry name" value="MACPF_2"/>
    <property type="match status" value="1"/>
</dbReference>
<proteinExistence type="predicted"/>
<dbReference type="PANTHER" id="PTHR46096:SF3">
    <property type="entry name" value="PERFORIN-1"/>
    <property type="match status" value="1"/>
</dbReference>
<name>A0ABM3YBI5_ERIEU</name>
<dbReference type="InterPro" id="IPR052784">
    <property type="entry name" value="Perforin-1_pore-forming"/>
</dbReference>
<dbReference type="RefSeq" id="XP_060058430.1">
    <property type="nucleotide sequence ID" value="XM_060202447.1"/>
</dbReference>
<dbReference type="InterPro" id="IPR020864">
    <property type="entry name" value="MACPF"/>
</dbReference>
<feature type="domain" description="C2" evidence="3">
    <location>
        <begin position="403"/>
        <end position="528"/>
    </location>
</feature>
<dbReference type="Pfam" id="PF00168">
    <property type="entry name" value="C2"/>
    <property type="match status" value="1"/>
</dbReference>
<dbReference type="SUPFAM" id="SSF49562">
    <property type="entry name" value="C2 domain (Calcium/lipid-binding domain, CaLB)"/>
    <property type="match status" value="1"/>
</dbReference>
<dbReference type="InterPro" id="IPR000008">
    <property type="entry name" value="C2_dom"/>
</dbReference>
<dbReference type="SMART" id="SM00239">
    <property type="entry name" value="C2"/>
    <property type="match status" value="1"/>
</dbReference>
<evidence type="ECO:0000256" key="2">
    <source>
        <dbReference type="SAM" id="SignalP"/>
    </source>
</evidence>